<dbReference type="GeneID" id="6071705"/>
<gene>
    <name evidence="1" type="ORF">LACBIDRAFT_308776</name>
</gene>
<protein>
    <submittedName>
        <fullName evidence="1">Predicted protein</fullName>
    </submittedName>
</protein>
<accession>B0CX62</accession>
<reference evidence="1 2" key="1">
    <citation type="journal article" date="2008" name="Nature">
        <title>The genome of Laccaria bicolor provides insights into mycorrhizal symbiosis.</title>
        <authorList>
            <person name="Martin F."/>
            <person name="Aerts A."/>
            <person name="Ahren D."/>
            <person name="Brun A."/>
            <person name="Danchin E.G.J."/>
            <person name="Duchaussoy F."/>
            <person name="Gibon J."/>
            <person name="Kohler A."/>
            <person name="Lindquist E."/>
            <person name="Pereda V."/>
            <person name="Salamov A."/>
            <person name="Shapiro H.J."/>
            <person name="Wuyts J."/>
            <person name="Blaudez D."/>
            <person name="Buee M."/>
            <person name="Brokstein P."/>
            <person name="Canbaeck B."/>
            <person name="Cohen D."/>
            <person name="Courty P.E."/>
            <person name="Coutinho P.M."/>
            <person name="Delaruelle C."/>
            <person name="Detter J.C."/>
            <person name="Deveau A."/>
            <person name="DiFazio S."/>
            <person name="Duplessis S."/>
            <person name="Fraissinet-Tachet L."/>
            <person name="Lucic E."/>
            <person name="Frey-Klett P."/>
            <person name="Fourrey C."/>
            <person name="Feussner I."/>
            <person name="Gay G."/>
            <person name="Grimwood J."/>
            <person name="Hoegger P.J."/>
            <person name="Jain P."/>
            <person name="Kilaru S."/>
            <person name="Labbe J."/>
            <person name="Lin Y.C."/>
            <person name="Legue V."/>
            <person name="Le Tacon F."/>
            <person name="Marmeisse R."/>
            <person name="Melayah D."/>
            <person name="Montanini B."/>
            <person name="Muratet M."/>
            <person name="Nehls U."/>
            <person name="Niculita-Hirzel H."/>
            <person name="Oudot-Le Secq M.P."/>
            <person name="Peter M."/>
            <person name="Quesneville H."/>
            <person name="Rajashekar B."/>
            <person name="Reich M."/>
            <person name="Rouhier N."/>
            <person name="Schmutz J."/>
            <person name="Yin T."/>
            <person name="Chalot M."/>
            <person name="Henrissat B."/>
            <person name="Kuees U."/>
            <person name="Lucas S."/>
            <person name="Van de Peer Y."/>
            <person name="Podila G.K."/>
            <person name="Polle A."/>
            <person name="Pukkila P.J."/>
            <person name="Richardson P.M."/>
            <person name="Rouze P."/>
            <person name="Sanders I.R."/>
            <person name="Stajich J.E."/>
            <person name="Tunlid A."/>
            <person name="Tuskan G."/>
            <person name="Grigoriev I.V."/>
        </authorList>
    </citation>
    <scope>NUCLEOTIDE SEQUENCE [LARGE SCALE GENOMIC DNA]</scope>
    <source>
        <strain evidence="2">S238N-H82 / ATCC MYA-4686</strain>
    </source>
</reference>
<evidence type="ECO:0000313" key="1">
    <source>
        <dbReference type="EMBL" id="EDR13618.1"/>
    </source>
</evidence>
<evidence type="ECO:0000313" key="2">
    <source>
        <dbReference type="Proteomes" id="UP000001194"/>
    </source>
</evidence>
<dbReference type="RefSeq" id="XP_001876116.1">
    <property type="nucleotide sequence ID" value="XM_001876081.1"/>
</dbReference>
<dbReference type="InParanoid" id="B0CX62"/>
<keyword evidence="2" id="KW-1185">Reference proteome</keyword>
<proteinExistence type="predicted"/>
<dbReference type="HOGENOM" id="CLU_2996852_0_0_1"/>
<dbReference type="AlphaFoldDB" id="B0CX62"/>
<organism evidence="2">
    <name type="scientific">Laccaria bicolor (strain S238N-H82 / ATCC MYA-4686)</name>
    <name type="common">Bicoloured deceiver</name>
    <name type="synonym">Laccaria laccata var. bicolor</name>
    <dbReference type="NCBI Taxonomy" id="486041"/>
    <lineage>
        <taxon>Eukaryota</taxon>
        <taxon>Fungi</taxon>
        <taxon>Dikarya</taxon>
        <taxon>Basidiomycota</taxon>
        <taxon>Agaricomycotina</taxon>
        <taxon>Agaricomycetes</taxon>
        <taxon>Agaricomycetidae</taxon>
        <taxon>Agaricales</taxon>
        <taxon>Agaricineae</taxon>
        <taxon>Hydnangiaceae</taxon>
        <taxon>Laccaria</taxon>
    </lineage>
</organism>
<dbReference type="EMBL" id="DS547093">
    <property type="protein sequence ID" value="EDR13618.1"/>
    <property type="molecule type" value="Genomic_DNA"/>
</dbReference>
<dbReference type="KEGG" id="lbc:LACBIDRAFT_308776"/>
<name>B0CX62_LACBS</name>
<sequence>MLDVFDIRRSCEENNDHLGQPSRNLASIQKDDWGAYGSGHKFLSKLSRSGVPLSSYA</sequence>
<dbReference type="Proteomes" id="UP000001194">
    <property type="component" value="Unassembled WGS sequence"/>
</dbReference>